<proteinExistence type="predicted"/>
<keyword evidence="4" id="KW-1185">Reference proteome</keyword>
<dbReference type="EMBL" id="JAVRFA010000014">
    <property type="protein sequence ID" value="MDT0395886.1"/>
    <property type="molecule type" value="Genomic_DNA"/>
</dbReference>
<dbReference type="Proteomes" id="UP001183881">
    <property type="component" value="Unassembled WGS sequence"/>
</dbReference>
<feature type="compositionally biased region" description="Basic and acidic residues" evidence="1">
    <location>
        <begin position="92"/>
        <end position="104"/>
    </location>
</feature>
<dbReference type="RefSeq" id="WP_311644180.1">
    <property type="nucleotide sequence ID" value="NZ_JAVRFA010000014.1"/>
</dbReference>
<evidence type="ECO:0000256" key="1">
    <source>
        <dbReference type="SAM" id="MobiDB-lite"/>
    </source>
</evidence>
<feature type="transmembrane region" description="Helical" evidence="2">
    <location>
        <begin position="133"/>
        <end position="155"/>
    </location>
</feature>
<evidence type="ECO:0000256" key="2">
    <source>
        <dbReference type="SAM" id="Phobius"/>
    </source>
</evidence>
<protein>
    <recommendedName>
        <fullName evidence="5">DUF4115 domain-containing protein</fullName>
    </recommendedName>
</protein>
<name>A0ABU2PUN4_9ACTN</name>
<feature type="region of interest" description="Disordered" evidence="1">
    <location>
        <begin position="85"/>
        <end position="127"/>
    </location>
</feature>
<evidence type="ECO:0008006" key="5">
    <source>
        <dbReference type="Google" id="ProtNLM"/>
    </source>
</evidence>
<feature type="compositionally biased region" description="Basic and acidic residues" evidence="1">
    <location>
        <begin position="1"/>
        <end position="15"/>
    </location>
</feature>
<comment type="caution">
    <text evidence="3">The sequence shown here is derived from an EMBL/GenBank/DDBJ whole genome shotgun (WGS) entry which is preliminary data.</text>
</comment>
<gene>
    <name evidence="3" type="ORF">RM705_14520</name>
</gene>
<organism evidence="3 4">
    <name type="scientific">Streptomyces edwardsiae</name>
    <dbReference type="NCBI Taxonomy" id="3075527"/>
    <lineage>
        <taxon>Bacteria</taxon>
        <taxon>Bacillati</taxon>
        <taxon>Actinomycetota</taxon>
        <taxon>Actinomycetes</taxon>
        <taxon>Kitasatosporales</taxon>
        <taxon>Streptomycetaceae</taxon>
        <taxon>Streptomyces</taxon>
    </lineage>
</organism>
<evidence type="ECO:0000313" key="3">
    <source>
        <dbReference type="EMBL" id="MDT0395886.1"/>
    </source>
</evidence>
<reference evidence="4" key="1">
    <citation type="submission" date="2023-07" db="EMBL/GenBank/DDBJ databases">
        <title>30 novel species of actinomycetes from the DSMZ collection.</title>
        <authorList>
            <person name="Nouioui I."/>
        </authorList>
    </citation>
    <scope>NUCLEOTIDE SEQUENCE [LARGE SCALE GENOMIC DNA]</scope>
    <source>
        <strain evidence="4">DSM 41636</strain>
    </source>
</reference>
<evidence type="ECO:0000313" key="4">
    <source>
        <dbReference type="Proteomes" id="UP001183881"/>
    </source>
</evidence>
<accession>A0ABU2PUN4</accession>
<keyword evidence="2" id="KW-1133">Transmembrane helix</keyword>
<feature type="region of interest" description="Disordered" evidence="1">
    <location>
        <begin position="1"/>
        <end position="32"/>
    </location>
</feature>
<keyword evidence="2" id="KW-0472">Membrane</keyword>
<keyword evidence="2" id="KW-0812">Transmembrane</keyword>
<sequence length="284" mass="28433">MPSHDEHHAPDHEADAPTPTGQGAGAPGTRDGGVDVLMAVLLDEPLSAPGREDPAVVAAHRAAAADVAVLRERLGLIGDALAAPAEPGVPAGREEAGGEVRERVAPGAAVRGGRRAGPGAGSRGPRRGRPARVAFGVLVAAVAATVVAGMGWLVAQPGGVSGASDSGTAAQADSKEAAGVTFGSPRYLACARLVAEGTVLAVERMAGAERVTLSAGRYYKGEGEIVFLRDPAAGAPLHEGDLVMVGMPAGGQYPDAVIVGEADIARERPRIIAALPEARTLTCG</sequence>